<evidence type="ECO:0000313" key="9">
    <source>
        <dbReference type="EMBL" id="MFC0266907.1"/>
    </source>
</evidence>
<organism evidence="9 10">
    <name type="scientific">Kushneria aurantia</name>
    <dbReference type="NCBI Taxonomy" id="504092"/>
    <lineage>
        <taxon>Bacteria</taxon>
        <taxon>Pseudomonadati</taxon>
        <taxon>Pseudomonadota</taxon>
        <taxon>Gammaproteobacteria</taxon>
        <taxon>Oceanospirillales</taxon>
        <taxon>Halomonadaceae</taxon>
        <taxon>Kushneria</taxon>
    </lineage>
</organism>
<dbReference type="SUPFAM" id="SSF142764">
    <property type="entry name" value="YgbK-like"/>
    <property type="match status" value="1"/>
</dbReference>
<keyword evidence="2 9" id="KW-0808">Transferase</keyword>
<protein>
    <submittedName>
        <fullName evidence="9">Four-carbon acid sugar kinase family protein</fullName>
        <ecNumber evidence="9">2.7.1.-</ecNumber>
    </submittedName>
</protein>
<dbReference type="Gene3D" id="3.40.980.20">
    <property type="entry name" value="Four-carbon acid sugar kinase, nucleotide binding domain"/>
    <property type="match status" value="1"/>
</dbReference>
<dbReference type="Pfam" id="PF17042">
    <property type="entry name" value="NBD_C"/>
    <property type="match status" value="1"/>
</dbReference>
<dbReference type="GO" id="GO:0016301">
    <property type="term" value="F:kinase activity"/>
    <property type="evidence" value="ECO:0007669"/>
    <property type="project" value="UniProtKB-KW"/>
</dbReference>
<keyword evidence="5" id="KW-0067">ATP-binding</keyword>
<evidence type="ECO:0000256" key="2">
    <source>
        <dbReference type="ARBA" id="ARBA00022679"/>
    </source>
</evidence>
<dbReference type="Pfam" id="PF07005">
    <property type="entry name" value="SBD_N"/>
    <property type="match status" value="1"/>
</dbReference>
<evidence type="ECO:0000256" key="3">
    <source>
        <dbReference type="ARBA" id="ARBA00022741"/>
    </source>
</evidence>
<keyword evidence="6" id="KW-0119">Carbohydrate metabolism</keyword>
<name>A0ABV6G1L6_9GAMM</name>
<feature type="domain" description="Four-carbon acid sugar kinase nucleotide binding" evidence="8">
    <location>
        <begin position="227"/>
        <end position="360"/>
    </location>
</feature>
<evidence type="ECO:0000256" key="5">
    <source>
        <dbReference type="ARBA" id="ARBA00022840"/>
    </source>
</evidence>
<evidence type="ECO:0000256" key="4">
    <source>
        <dbReference type="ARBA" id="ARBA00022777"/>
    </source>
</evidence>
<dbReference type="InterPro" id="IPR010737">
    <property type="entry name" value="4-carb_acid_sugar_kinase_N"/>
</dbReference>
<dbReference type="InterPro" id="IPR042213">
    <property type="entry name" value="NBD_C_sf"/>
</dbReference>
<evidence type="ECO:0000259" key="7">
    <source>
        <dbReference type="Pfam" id="PF07005"/>
    </source>
</evidence>
<keyword evidence="10" id="KW-1185">Reference proteome</keyword>
<dbReference type="EC" id="2.7.1.-" evidence="9"/>
<dbReference type="InterPro" id="IPR037051">
    <property type="entry name" value="4-carb_acid_sugar_kinase_N_sf"/>
</dbReference>
<evidence type="ECO:0000256" key="6">
    <source>
        <dbReference type="ARBA" id="ARBA00023277"/>
    </source>
</evidence>
<comment type="caution">
    <text evidence="9">The sequence shown here is derived from an EMBL/GenBank/DDBJ whole genome shotgun (WGS) entry which is preliminary data.</text>
</comment>
<proteinExistence type="inferred from homology"/>
<dbReference type="EMBL" id="JBHLVX010000010">
    <property type="protein sequence ID" value="MFC0266907.1"/>
    <property type="molecule type" value="Genomic_DNA"/>
</dbReference>
<gene>
    <name evidence="9" type="ORF">ACFFHW_02655</name>
</gene>
<evidence type="ECO:0000313" key="10">
    <source>
        <dbReference type="Proteomes" id="UP001589814"/>
    </source>
</evidence>
<dbReference type="Gene3D" id="3.40.50.10840">
    <property type="entry name" value="Putative sugar-binding, N-terminal domain"/>
    <property type="match status" value="2"/>
</dbReference>
<evidence type="ECO:0000259" key="8">
    <source>
        <dbReference type="Pfam" id="PF17042"/>
    </source>
</evidence>
<comment type="similarity">
    <text evidence="1">Belongs to the four-carbon acid sugar kinase family.</text>
</comment>
<dbReference type="RefSeq" id="WP_211213267.1">
    <property type="nucleotide sequence ID" value="NZ_JBHLVX010000010.1"/>
</dbReference>
<keyword evidence="4 9" id="KW-0418">Kinase</keyword>
<dbReference type="Proteomes" id="UP001589814">
    <property type="component" value="Unassembled WGS sequence"/>
</dbReference>
<evidence type="ECO:0000256" key="1">
    <source>
        <dbReference type="ARBA" id="ARBA00005715"/>
    </source>
</evidence>
<sequence length="379" mass="40243">MKIYHQFTQETIAFCFMGRVHNWRMKTHGNHSVGILADDLTSAADGASPFVMRGLTAWIGRAELPGHKAAVISVDSGSRSMSAEQAARRTGDLAAQLSSHHILYKTVDSTLRGHLSVELEAAFHASGRKRLVFAPAFPAAGRTTVGGVQYVNGVGVSESVYGRDPVHPARTSLLADLVPLSISDVVMLDAMTQEDLDQQIAALTEPESILWVGSPGMAQALARTLATGVTQAGMVSASCSTVLVAIGSANPISHLQADRVEETAGVTLLRAPCDRASNAQDVLTRTAQAAASRIQSGAVDLLVATGGDTMEAILDRLNVRTFLLFDELEPGFPLGRTVLADGRTLLIAMKAGGFGDEDTLRRAISRLRHDPLLSKQVLS</sequence>
<feature type="domain" description="Four-carbon acid sugar kinase N-terminal" evidence="7">
    <location>
        <begin position="34"/>
        <end position="178"/>
    </location>
</feature>
<reference evidence="9 10" key="1">
    <citation type="submission" date="2024-09" db="EMBL/GenBank/DDBJ databases">
        <authorList>
            <person name="Sun Q."/>
            <person name="Mori K."/>
        </authorList>
    </citation>
    <scope>NUCLEOTIDE SEQUENCE [LARGE SCALE GENOMIC DNA]</scope>
    <source>
        <strain evidence="9 10">CCM 7415</strain>
    </source>
</reference>
<keyword evidence="3" id="KW-0547">Nucleotide-binding</keyword>
<accession>A0ABV6G1L6</accession>
<dbReference type="InterPro" id="IPR031475">
    <property type="entry name" value="NBD_C"/>
</dbReference>